<dbReference type="CDD" id="cd12797">
    <property type="entry name" value="M23_peptidase"/>
    <property type="match status" value="1"/>
</dbReference>
<feature type="signal peptide" evidence="3">
    <location>
        <begin position="1"/>
        <end position="19"/>
    </location>
</feature>
<dbReference type="Pfam" id="PF01551">
    <property type="entry name" value="Peptidase_M23"/>
    <property type="match status" value="1"/>
</dbReference>
<dbReference type="InterPro" id="IPR050570">
    <property type="entry name" value="Cell_wall_metabolism_enzyme"/>
</dbReference>
<feature type="domain" description="M23ase beta-sheet core" evidence="4">
    <location>
        <begin position="276"/>
        <end position="369"/>
    </location>
</feature>
<accession>A0A2U3QGG4</accession>
<feature type="coiled-coil region" evidence="2">
    <location>
        <begin position="23"/>
        <end position="81"/>
    </location>
</feature>
<dbReference type="PANTHER" id="PTHR21666:SF289">
    <property type="entry name" value="L-ALA--D-GLU ENDOPEPTIDASE"/>
    <property type="match status" value="1"/>
</dbReference>
<sequence length="378" mass="43413">MFLVFPLLFVLLFSSVSLGTTHEEEYKKIQQKMSEQKKKLRETQERESSILNDLEGVNMKLGKIEAELNRHRKDLRSTETEISAVTSDIENMNSVLSKQKEWLKRKLMVMQKFGYSGDMLTLLMSAEDISQMMRIWKYLENIALYEHRVIGDYRETLSRYNEKYERLRVLKVQLKANAERVTAMEQQLAEQKRSKVLILSSVRREKASQQKMLAELKEASKRILDLIEKSSKTDTYTGAAAGFTRLKGKLPWPAEGRIAVPYGAQKDPEFSTPIFRNGVHIQTSSNSEARTVSEGKVIFAEWFKGFGQLVIVNHGNGYHTLYGNLSEIFSHVGDIIRESQVIGRVGTSGILNAPGLYFEIRYKGKPLDPAQWLRHRRG</sequence>
<feature type="coiled-coil region" evidence="2">
    <location>
        <begin position="157"/>
        <end position="229"/>
    </location>
</feature>
<dbReference type="PANTHER" id="PTHR21666">
    <property type="entry name" value="PEPTIDASE-RELATED"/>
    <property type="match status" value="1"/>
</dbReference>
<proteinExistence type="predicted"/>
<keyword evidence="1 3" id="KW-0732">Signal</keyword>
<keyword evidence="6" id="KW-1185">Reference proteome</keyword>
<dbReference type="AlphaFoldDB" id="A0A2U3QGG4"/>
<evidence type="ECO:0000256" key="2">
    <source>
        <dbReference type="SAM" id="Coils"/>
    </source>
</evidence>
<evidence type="ECO:0000256" key="3">
    <source>
        <dbReference type="SAM" id="SignalP"/>
    </source>
</evidence>
<dbReference type="EMBL" id="OUUY01000069">
    <property type="protein sequence ID" value="SPQ00439.1"/>
    <property type="molecule type" value="Genomic_DNA"/>
</dbReference>
<organism evidence="5 6">
    <name type="scientific">Candidatus Sulfobium mesophilum</name>
    <dbReference type="NCBI Taxonomy" id="2016548"/>
    <lineage>
        <taxon>Bacteria</taxon>
        <taxon>Pseudomonadati</taxon>
        <taxon>Nitrospirota</taxon>
        <taxon>Nitrospiria</taxon>
        <taxon>Nitrospirales</taxon>
        <taxon>Nitrospiraceae</taxon>
        <taxon>Candidatus Sulfobium</taxon>
    </lineage>
</organism>
<dbReference type="OrthoDB" id="9784703at2"/>
<evidence type="ECO:0000313" key="6">
    <source>
        <dbReference type="Proteomes" id="UP000245125"/>
    </source>
</evidence>
<evidence type="ECO:0000313" key="5">
    <source>
        <dbReference type="EMBL" id="SPQ00439.1"/>
    </source>
</evidence>
<dbReference type="SUPFAM" id="SSF51261">
    <property type="entry name" value="Duplicated hybrid motif"/>
    <property type="match status" value="1"/>
</dbReference>
<dbReference type="GO" id="GO:0004222">
    <property type="term" value="F:metalloendopeptidase activity"/>
    <property type="evidence" value="ECO:0007669"/>
    <property type="project" value="TreeGrafter"/>
</dbReference>
<dbReference type="Gene3D" id="2.70.70.10">
    <property type="entry name" value="Glucose Permease (Domain IIA)"/>
    <property type="match status" value="1"/>
</dbReference>
<dbReference type="InterPro" id="IPR016047">
    <property type="entry name" value="M23ase_b-sheet_dom"/>
</dbReference>
<dbReference type="Gene3D" id="6.10.250.3150">
    <property type="match status" value="1"/>
</dbReference>
<keyword evidence="2" id="KW-0175">Coiled coil</keyword>
<dbReference type="InterPro" id="IPR011055">
    <property type="entry name" value="Dup_hybrid_motif"/>
</dbReference>
<reference evidence="6" key="1">
    <citation type="submission" date="2018-03" db="EMBL/GenBank/DDBJ databases">
        <authorList>
            <person name="Zecchin S."/>
        </authorList>
    </citation>
    <scope>NUCLEOTIDE SEQUENCE [LARGE SCALE GENOMIC DNA]</scope>
</reference>
<dbReference type="Proteomes" id="UP000245125">
    <property type="component" value="Unassembled WGS sequence"/>
</dbReference>
<evidence type="ECO:0000259" key="4">
    <source>
        <dbReference type="Pfam" id="PF01551"/>
    </source>
</evidence>
<feature type="chain" id="PRO_5015421529" evidence="3">
    <location>
        <begin position="20"/>
        <end position="378"/>
    </location>
</feature>
<protein>
    <submittedName>
        <fullName evidence="5">Putative Peptidase M23B</fullName>
    </submittedName>
</protein>
<gene>
    <name evidence="5" type="ORF">NBG4_240003</name>
</gene>
<dbReference type="FunFam" id="2.70.70.10:FF:000003">
    <property type="entry name" value="Murein hydrolase activator EnvC"/>
    <property type="match status" value="1"/>
</dbReference>
<name>A0A2U3QGG4_9BACT</name>
<evidence type="ECO:0000256" key="1">
    <source>
        <dbReference type="ARBA" id="ARBA00022729"/>
    </source>
</evidence>